<protein>
    <submittedName>
        <fullName evidence="8">Choline monooxygenase</fullName>
    </submittedName>
</protein>
<keyword evidence="6" id="KW-0411">Iron-sulfur</keyword>
<reference evidence="8 9" key="1">
    <citation type="submission" date="2016-10" db="EMBL/GenBank/DDBJ databases">
        <authorList>
            <person name="de Groot N.N."/>
        </authorList>
    </citation>
    <scope>NUCLEOTIDE SEQUENCE [LARGE SCALE GENOMIC DNA]</scope>
    <source>
        <strain evidence="8 9">LMG 18387</strain>
    </source>
</reference>
<evidence type="ECO:0000256" key="3">
    <source>
        <dbReference type="ARBA" id="ARBA00022723"/>
    </source>
</evidence>
<keyword evidence="2" id="KW-0001">2Fe-2S</keyword>
<dbReference type="RefSeq" id="WP_084307386.1">
    <property type="nucleotide sequence ID" value="NZ_FNDG01000013.1"/>
</dbReference>
<dbReference type="GO" id="GO:0004497">
    <property type="term" value="F:monooxygenase activity"/>
    <property type="evidence" value="ECO:0007669"/>
    <property type="project" value="UniProtKB-KW"/>
</dbReference>
<dbReference type="Gene3D" id="2.102.10.10">
    <property type="entry name" value="Rieske [2Fe-2S] iron-sulphur domain"/>
    <property type="match status" value="1"/>
</dbReference>
<comment type="cofactor">
    <cofactor evidence="1">
        <name>Fe cation</name>
        <dbReference type="ChEBI" id="CHEBI:24875"/>
    </cofactor>
</comment>
<dbReference type="PANTHER" id="PTHR43756">
    <property type="entry name" value="CHOLINE MONOOXYGENASE, CHLOROPLASTIC"/>
    <property type="match status" value="1"/>
</dbReference>
<dbReference type="GO" id="GO:0005506">
    <property type="term" value="F:iron ion binding"/>
    <property type="evidence" value="ECO:0007669"/>
    <property type="project" value="InterPro"/>
</dbReference>
<evidence type="ECO:0000256" key="2">
    <source>
        <dbReference type="ARBA" id="ARBA00022714"/>
    </source>
</evidence>
<accession>A0A1G8IQH1</accession>
<dbReference type="CDD" id="cd03469">
    <property type="entry name" value="Rieske_RO_Alpha_N"/>
    <property type="match status" value="1"/>
</dbReference>
<dbReference type="SUPFAM" id="SSF50022">
    <property type="entry name" value="ISP domain"/>
    <property type="match status" value="1"/>
</dbReference>
<dbReference type="Pfam" id="PF00355">
    <property type="entry name" value="Rieske"/>
    <property type="match status" value="1"/>
</dbReference>
<gene>
    <name evidence="8" type="ORF">SAMN05216588_11311</name>
</gene>
<dbReference type="InterPro" id="IPR036922">
    <property type="entry name" value="Rieske_2Fe-2S_sf"/>
</dbReference>
<dbReference type="GO" id="GO:0051537">
    <property type="term" value="F:2 iron, 2 sulfur cluster binding"/>
    <property type="evidence" value="ECO:0007669"/>
    <property type="project" value="UniProtKB-KW"/>
</dbReference>
<dbReference type="Pfam" id="PF00848">
    <property type="entry name" value="Ring_hydroxyl_A"/>
    <property type="match status" value="1"/>
</dbReference>
<evidence type="ECO:0000256" key="5">
    <source>
        <dbReference type="ARBA" id="ARBA00023004"/>
    </source>
</evidence>
<dbReference type="Proteomes" id="UP000198606">
    <property type="component" value="Unassembled WGS sequence"/>
</dbReference>
<dbReference type="AlphaFoldDB" id="A0A1G8IQH1"/>
<keyword evidence="8" id="KW-0503">Monooxygenase</keyword>
<evidence type="ECO:0000259" key="7">
    <source>
        <dbReference type="PROSITE" id="PS51296"/>
    </source>
</evidence>
<dbReference type="InterPro" id="IPR017941">
    <property type="entry name" value="Rieske_2Fe-2S"/>
</dbReference>
<dbReference type="InterPro" id="IPR015879">
    <property type="entry name" value="Ring_hydroxy_dOase_asu_C_dom"/>
</dbReference>
<dbReference type="SUPFAM" id="SSF55961">
    <property type="entry name" value="Bet v1-like"/>
    <property type="match status" value="1"/>
</dbReference>
<dbReference type="InterPro" id="IPR001663">
    <property type="entry name" value="Rng_hydr_dOase-A"/>
</dbReference>
<evidence type="ECO:0000313" key="9">
    <source>
        <dbReference type="Proteomes" id="UP000198606"/>
    </source>
</evidence>
<dbReference type="PANTHER" id="PTHR43756:SF5">
    <property type="entry name" value="CHOLINE MONOOXYGENASE, CHLOROPLASTIC"/>
    <property type="match status" value="1"/>
</dbReference>
<organism evidence="8 9">
    <name type="scientific">Phytopseudomonas flavescens</name>
    <dbReference type="NCBI Taxonomy" id="29435"/>
    <lineage>
        <taxon>Bacteria</taxon>
        <taxon>Pseudomonadati</taxon>
        <taxon>Pseudomonadota</taxon>
        <taxon>Gammaproteobacteria</taxon>
        <taxon>Pseudomonadales</taxon>
        <taxon>Pseudomonadaceae</taxon>
        <taxon>Phytopseudomonas</taxon>
    </lineage>
</organism>
<name>A0A1G8IQH1_9GAMM</name>
<dbReference type="STRING" id="29435.SAMN05216588_11311"/>
<dbReference type="PRINTS" id="PR00090">
    <property type="entry name" value="RNGDIOXGNASE"/>
</dbReference>
<evidence type="ECO:0000256" key="1">
    <source>
        <dbReference type="ARBA" id="ARBA00001962"/>
    </source>
</evidence>
<evidence type="ECO:0000256" key="6">
    <source>
        <dbReference type="ARBA" id="ARBA00023014"/>
    </source>
</evidence>
<feature type="domain" description="Rieske" evidence="7">
    <location>
        <begin position="48"/>
        <end position="155"/>
    </location>
</feature>
<dbReference type="PROSITE" id="PS51296">
    <property type="entry name" value="RIESKE"/>
    <property type="match status" value="1"/>
</dbReference>
<keyword evidence="4" id="KW-0560">Oxidoreductase</keyword>
<keyword evidence="5" id="KW-0408">Iron</keyword>
<dbReference type="EMBL" id="FNDG01000013">
    <property type="protein sequence ID" value="SDI21113.1"/>
    <property type="molecule type" value="Genomic_DNA"/>
</dbReference>
<dbReference type="Gene3D" id="3.90.380.10">
    <property type="entry name" value="Naphthalene 1,2-dioxygenase Alpha Subunit, Chain A, domain 1"/>
    <property type="match status" value="1"/>
</dbReference>
<evidence type="ECO:0000256" key="4">
    <source>
        <dbReference type="ARBA" id="ARBA00023002"/>
    </source>
</evidence>
<keyword evidence="3" id="KW-0479">Metal-binding</keyword>
<proteinExistence type="predicted"/>
<sequence>MTSVPSALHLARGFDIDPFASFTLPNEHYIDNQLFEREMEAVFARTWQYVCHLSALPNAGDYRVRDLGRRSALVVRDKDGTLQAFHNVCQHRAHRLVEGSGHVPGLLTCPYHAWAYNTRGQLISARKSEHLKDFSTDQVQLNPIRLEVFCGFIFINFDWNAQPMQVLLPGLDASIRTFSPAPEKLFHAYSREYGVQSNWKVSVENYSECYHCPMCHPTLSTATLDLKSYHLAIHEHYHAHISSDSGANQGYTMKQDSARSREFGAWYLWPNFCLEVYPGGYMNVLHHLPVSVDKTLQVVEWFCTAATPSREEQEVIDFVAVIREEDIPLCASVQRGLNSDGYQQGRFIVDPALGANSEHAVHDIQKKTLAALGLLHTDHEASVSER</sequence>
<evidence type="ECO:0000313" key="8">
    <source>
        <dbReference type="EMBL" id="SDI21113.1"/>
    </source>
</evidence>